<feature type="transmembrane region" description="Helical" evidence="1">
    <location>
        <begin position="6"/>
        <end position="29"/>
    </location>
</feature>
<keyword evidence="1" id="KW-1133">Transmembrane helix</keyword>
<dbReference type="AlphaFoldDB" id="A0A2S5RG56"/>
<evidence type="ECO:0000313" key="2">
    <source>
        <dbReference type="EMBL" id="PPE06309.1"/>
    </source>
</evidence>
<name>A0A2S5RG56_9MOLU</name>
<feature type="transmembrane region" description="Helical" evidence="1">
    <location>
        <begin position="53"/>
        <end position="81"/>
    </location>
</feature>
<gene>
    <name evidence="2" type="ORF">MCORR_v1c06140</name>
</gene>
<evidence type="ECO:0008006" key="4">
    <source>
        <dbReference type="Google" id="ProtNLM"/>
    </source>
</evidence>
<dbReference type="RefSeq" id="WP_104208138.1">
    <property type="nucleotide sequence ID" value="NZ_PHNF01000002.1"/>
</dbReference>
<feature type="transmembrane region" description="Helical" evidence="1">
    <location>
        <begin position="87"/>
        <end position="108"/>
    </location>
</feature>
<evidence type="ECO:0000256" key="1">
    <source>
        <dbReference type="SAM" id="Phobius"/>
    </source>
</evidence>
<keyword evidence="1" id="KW-0812">Transmembrane</keyword>
<sequence length="184" mass="21912">MDKKDIYNLIALLASVIGISGVILYSVLIQFKKQWTLHKFEQQKAIHFFNKKAFLFCLISVFISTFVFVFVLLSAGLMFLIEFKIMFFINSIITSVYFICLIMTYFIWRIWSKSIYFIIVNDEIIVDDQVIKFEDIHSITNDEKRKNIIIHYINTEKKGTIITIKYNWELKDLIIENKINNHFI</sequence>
<dbReference type="Proteomes" id="UP000239785">
    <property type="component" value="Unassembled WGS sequence"/>
</dbReference>
<keyword evidence="1" id="KW-0472">Membrane</keyword>
<accession>A0A2S5RG56</accession>
<keyword evidence="3" id="KW-1185">Reference proteome</keyword>
<dbReference type="EMBL" id="PHNF01000002">
    <property type="protein sequence ID" value="PPE06309.1"/>
    <property type="molecule type" value="Genomic_DNA"/>
</dbReference>
<reference evidence="2 3" key="1">
    <citation type="submission" date="2017-11" db="EMBL/GenBank/DDBJ databases">
        <title>Genome sequence of Mesoplasma corruscae ELCA-2 (ATCC 49579).</title>
        <authorList>
            <person name="Lo W.-S."/>
            <person name="Kuo C.-H."/>
        </authorList>
    </citation>
    <scope>NUCLEOTIDE SEQUENCE [LARGE SCALE GENOMIC DNA]</scope>
    <source>
        <strain evidence="2 3">ELCA-2</strain>
    </source>
</reference>
<comment type="caution">
    <text evidence="2">The sequence shown here is derived from an EMBL/GenBank/DDBJ whole genome shotgun (WGS) entry which is preliminary data.</text>
</comment>
<protein>
    <recommendedName>
        <fullName evidence="4">Transmembrane protein</fullName>
    </recommendedName>
</protein>
<evidence type="ECO:0000313" key="3">
    <source>
        <dbReference type="Proteomes" id="UP000239785"/>
    </source>
</evidence>
<proteinExistence type="predicted"/>
<organism evidence="2 3">
    <name type="scientific">Mesoplasma corruscae</name>
    <dbReference type="NCBI Taxonomy" id="216874"/>
    <lineage>
        <taxon>Bacteria</taxon>
        <taxon>Bacillati</taxon>
        <taxon>Mycoplasmatota</taxon>
        <taxon>Mollicutes</taxon>
        <taxon>Entomoplasmatales</taxon>
        <taxon>Entomoplasmataceae</taxon>
        <taxon>Mesoplasma</taxon>
    </lineage>
</organism>